<keyword evidence="3" id="KW-0547">Nucleotide-binding</keyword>
<feature type="domain" description="Helicase C-terminal" evidence="18">
    <location>
        <begin position="460"/>
        <end position="625"/>
    </location>
</feature>
<dbReference type="CDD" id="cd17992">
    <property type="entry name" value="DEXHc_RecG"/>
    <property type="match status" value="1"/>
</dbReference>
<dbReference type="InterPro" id="IPR033454">
    <property type="entry name" value="RecG_wedge"/>
</dbReference>
<dbReference type="NCBIfam" id="TIGR00643">
    <property type="entry name" value="recG"/>
    <property type="match status" value="1"/>
</dbReference>
<dbReference type="EMBL" id="UOGJ01000057">
    <property type="protein sequence ID" value="VAX35488.1"/>
    <property type="molecule type" value="Genomic_DNA"/>
</dbReference>
<evidence type="ECO:0000256" key="6">
    <source>
        <dbReference type="ARBA" id="ARBA00022806"/>
    </source>
</evidence>
<evidence type="ECO:0000313" key="19">
    <source>
        <dbReference type="EMBL" id="VAX35488.1"/>
    </source>
</evidence>
<evidence type="ECO:0000256" key="3">
    <source>
        <dbReference type="ARBA" id="ARBA00022741"/>
    </source>
</evidence>
<feature type="domain" description="Helicase ATP-binding" evidence="17">
    <location>
        <begin position="277"/>
        <end position="441"/>
    </location>
</feature>
<comment type="similarity">
    <text evidence="1">Belongs to the helicase family. RecG subfamily.</text>
</comment>
<dbReference type="EC" id="5.6.2.4" evidence="13"/>
<dbReference type="GO" id="GO:0043138">
    <property type="term" value="F:3'-5' DNA helicase activity"/>
    <property type="evidence" value="ECO:0007669"/>
    <property type="project" value="UniProtKB-EC"/>
</dbReference>
<dbReference type="NCBIfam" id="NF008165">
    <property type="entry name" value="PRK10917.1-3"/>
    <property type="match status" value="1"/>
</dbReference>
<evidence type="ECO:0000259" key="17">
    <source>
        <dbReference type="PROSITE" id="PS51192"/>
    </source>
</evidence>
<name>A0A3B1DHM5_9ZZZZ</name>
<evidence type="ECO:0000256" key="1">
    <source>
        <dbReference type="ARBA" id="ARBA00007504"/>
    </source>
</evidence>
<evidence type="ECO:0000256" key="8">
    <source>
        <dbReference type="ARBA" id="ARBA00023125"/>
    </source>
</evidence>
<dbReference type="Pfam" id="PF00270">
    <property type="entry name" value="DEAD"/>
    <property type="match status" value="1"/>
</dbReference>
<dbReference type="SMART" id="SM00490">
    <property type="entry name" value="HELICc"/>
    <property type="match status" value="1"/>
</dbReference>
<keyword evidence="6 19" id="KW-0347">Helicase</keyword>
<dbReference type="Pfam" id="PF19833">
    <property type="entry name" value="RecG_dom3_C"/>
    <property type="match status" value="1"/>
</dbReference>
<dbReference type="GO" id="GO:0006281">
    <property type="term" value="P:DNA repair"/>
    <property type="evidence" value="ECO:0007669"/>
    <property type="project" value="UniProtKB-KW"/>
</dbReference>
<evidence type="ECO:0000259" key="18">
    <source>
        <dbReference type="PROSITE" id="PS51194"/>
    </source>
</evidence>
<dbReference type="AlphaFoldDB" id="A0A3B1DHM5"/>
<dbReference type="InterPro" id="IPR012340">
    <property type="entry name" value="NA-bd_OB-fold"/>
</dbReference>
<dbReference type="SUPFAM" id="SSF50249">
    <property type="entry name" value="Nucleic acid-binding proteins"/>
    <property type="match status" value="1"/>
</dbReference>
<evidence type="ECO:0000256" key="13">
    <source>
        <dbReference type="ARBA" id="ARBA00034808"/>
    </source>
</evidence>
<dbReference type="CDD" id="cd04488">
    <property type="entry name" value="RecG_wedge_OBF"/>
    <property type="match status" value="1"/>
</dbReference>
<organism evidence="19">
    <name type="scientific">hydrothermal vent metagenome</name>
    <dbReference type="NCBI Taxonomy" id="652676"/>
    <lineage>
        <taxon>unclassified sequences</taxon>
        <taxon>metagenomes</taxon>
        <taxon>ecological metagenomes</taxon>
    </lineage>
</organism>
<evidence type="ECO:0000256" key="11">
    <source>
        <dbReference type="ARBA" id="ARBA00023235"/>
    </source>
</evidence>
<keyword evidence="7" id="KW-0067">ATP-binding</keyword>
<dbReference type="Pfam" id="PF00271">
    <property type="entry name" value="Helicase_C"/>
    <property type="match status" value="1"/>
</dbReference>
<evidence type="ECO:0000256" key="10">
    <source>
        <dbReference type="ARBA" id="ARBA00023204"/>
    </source>
</evidence>
<dbReference type="NCBIfam" id="NF008168">
    <property type="entry name" value="PRK10917.2-2"/>
    <property type="match status" value="1"/>
</dbReference>
<dbReference type="Gene3D" id="3.40.50.300">
    <property type="entry name" value="P-loop containing nucleotide triphosphate hydrolases"/>
    <property type="match status" value="2"/>
</dbReference>
<dbReference type="Gene3D" id="2.40.50.140">
    <property type="entry name" value="Nucleic acid-binding proteins"/>
    <property type="match status" value="1"/>
</dbReference>
<evidence type="ECO:0000256" key="9">
    <source>
        <dbReference type="ARBA" id="ARBA00023172"/>
    </source>
</evidence>
<dbReference type="InterPro" id="IPR045562">
    <property type="entry name" value="RecG_dom3_C"/>
</dbReference>
<comment type="catalytic activity">
    <reaction evidence="12">
        <text>Couples ATP hydrolysis with the unwinding of duplex DNA by translocating in the 3'-5' direction.</text>
        <dbReference type="EC" id="5.6.2.4"/>
    </reaction>
</comment>
<dbReference type="InterPro" id="IPR004609">
    <property type="entry name" value="ATP-dep_DNA_helicase_RecG"/>
</dbReference>
<evidence type="ECO:0000256" key="4">
    <source>
        <dbReference type="ARBA" id="ARBA00022763"/>
    </source>
</evidence>
<dbReference type="InterPro" id="IPR027417">
    <property type="entry name" value="P-loop_NTPase"/>
</dbReference>
<dbReference type="GO" id="GO:0003677">
    <property type="term" value="F:DNA binding"/>
    <property type="evidence" value="ECO:0007669"/>
    <property type="project" value="UniProtKB-KW"/>
</dbReference>
<dbReference type="Pfam" id="PF17191">
    <property type="entry name" value="RecG_wedge"/>
    <property type="match status" value="1"/>
</dbReference>
<evidence type="ECO:0000256" key="15">
    <source>
        <dbReference type="ARBA" id="ARBA00049803"/>
    </source>
</evidence>
<comment type="catalytic activity">
    <reaction evidence="14">
        <text>ATP + H2O = ADP + phosphate + H(+)</text>
        <dbReference type="Rhea" id="RHEA:13065"/>
        <dbReference type="ChEBI" id="CHEBI:15377"/>
        <dbReference type="ChEBI" id="CHEBI:15378"/>
        <dbReference type="ChEBI" id="CHEBI:30616"/>
        <dbReference type="ChEBI" id="CHEBI:43474"/>
        <dbReference type="ChEBI" id="CHEBI:456216"/>
        <dbReference type="EC" id="5.6.2.4"/>
    </reaction>
</comment>
<dbReference type="GO" id="GO:0006310">
    <property type="term" value="P:DNA recombination"/>
    <property type="evidence" value="ECO:0007669"/>
    <property type="project" value="UniProtKB-KW"/>
</dbReference>
<keyword evidence="9" id="KW-0233">DNA recombination</keyword>
<dbReference type="PANTHER" id="PTHR47964">
    <property type="entry name" value="ATP-DEPENDENT DNA HELICASE HOMOLOG RECG, CHLOROPLASTIC"/>
    <property type="match status" value="1"/>
</dbReference>
<dbReference type="GO" id="GO:0005524">
    <property type="term" value="F:ATP binding"/>
    <property type="evidence" value="ECO:0007669"/>
    <property type="project" value="UniProtKB-KW"/>
</dbReference>
<dbReference type="PROSITE" id="PS51194">
    <property type="entry name" value="HELICASE_CTER"/>
    <property type="match status" value="1"/>
</dbReference>
<evidence type="ECO:0000256" key="12">
    <source>
        <dbReference type="ARBA" id="ARBA00034617"/>
    </source>
</evidence>
<gene>
    <name evidence="19" type="ORF">MNBD_UNCLBAC01-1463</name>
</gene>
<sequence length="693" mass="79008">MQHCENISIQYIKGVGPAKKKLFERLGIETVEDLLYFFPTRYEDRRNLTPIAQTQIGQWQTITGKVLSKASRKSWHTRKHVLEVILDDASGRMSCTWFNQPYLDNYFYPGKKIICYGKVEMYKNKIQMISPEYEIIAEGEEALSLQCIVPIYPLTRGMTQRFLRKVIHACLEKYTEQLNDQLPIPLRNKYRLANIKRCISNIHFPEDLADQEEALKRISFEEFFFFQISIILRRLSIKQKKGIAHTITDTQTIQFTEAFAFPLTNAQKKVIQEIRKDMQKNIPMLRLLQGDVGSGKTLVALFGCVIAVKNGYQACIMAPTTILAQQHYENIKKIIENGKLGDINIALLVNNLKKSEKNTLQEKIKTGTIDLVIGTHALISDDIQFKNLSFVVVDEQHKFGVRQRALLSRKGENPDVLIMTATPIPRTLYITLYGDLDVSIIDELPPGRGKVKTLHYSSNQDKMAYDVVRKKAKEGRQAYIVYPIIEESEKLDLKAAQAMFTHFQKTEFKHLRIALIHGQMKNKDSVEIMKQFKSGNIDVLIATTVLEVGVDVANASVMVIEHAERFGLAQLHQLRGRIGRGKEDGLCLLISDPKTEEGQARLKAICSTTNGFKIAQHDLEIRGPGHFFGRHQHGLNELKIANPATQFDILELARKEAISLIKEDPRLSKKTNCHVKTTIKKRYPTYLSLVEAG</sequence>
<keyword evidence="11" id="KW-0413">Isomerase</keyword>
<keyword evidence="5 19" id="KW-0378">Hydrolase</keyword>
<dbReference type="InterPro" id="IPR014001">
    <property type="entry name" value="Helicase_ATP-bd"/>
</dbReference>
<dbReference type="InterPro" id="IPR001650">
    <property type="entry name" value="Helicase_C-like"/>
</dbReference>
<keyword evidence="4" id="KW-0227">DNA damage</keyword>
<evidence type="ECO:0000256" key="14">
    <source>
        <dbReference type="ARBA" id="ARBA00048988"/>
    </source>
</evidence>
<protein>
    <recommendedName>
        <fullName evidence="2">ATP-dependent DNA helicase RecG</fullName>
        <ecNumber evidence="13">5.6.2.4</ecNumber>
    </recommendedName>
    <alternativeName>
        <fullName evidence="15">DNA branch migration protein RecG</fullName>
    </alternativeName>
    <alternativeName>
        <fullName evidence="16">Probable DNA 3'-5' helicase RecG</fullName>
    </alternativeName>
</protein>
<dbReference type="SUPFAM" id="SSF52540">
    <property type="entry name" value="P-loop containing nucleoside triphosphate hydrolases"/>
    <property type="match status" value="2"/>
</dbReference>
<evidence type="ECO:0000256" key="7">
    <source>
        <dbReference type="ARBA" id="ARBA00022840"/>
    </source>
</evidence>
<evidence type="ECO:0000256" key="16">
    <source>
        <dbReference type="ARBA" id="ARBA00049819"/>
    </source>
</evidence>
<accession>A0A3B1DHM5</accession>
<dbReference type="PANTHER" id="PTHR47964:SF1">
    <property type="entry name" value="ATP-DEPENDENT DNA HELICASE HOMOLOG RECG, CHLOROPLASTIC"/>
    <property type="match status" value="1"/>
</dbReference>
<dbReference type="GO" id="GO:0016887">
    <property type="term" value="F:ATP hydrolysis activity"/>
    <property type="evidence" value="ECO:0007669"/>
    <property type="project" value="RHEA"/>
</dbReference>
<evidence type="ECO:0000256" key="2">
    <source>
        <dbReference type="ARBA" id="ARBA00017846"/>
    </source>
</evidence>
<dbReference type="InterPro" id="IPR011545">
    <property type="entry name" value="DEAD/DEAH_box_helicase_dom"/>
</dbReference>
<dbReference type="InterPro" id="IPR047112">
    <property type="entry name" value="RecG/Mfd"/>
</dbReference>
<evidence type="ECO:0000256" key="5">
    <source>
        <dbReference type="ARBA" id="ARBA00022801"/>
    </source>
</evidence>
<proteinExistence type="inferred from homology"/>
<keyword evidence="10" id="KW-0234">DNA repair</keyword>
<keyword evidence="8" id="KW-0238">DNA-binding</keyword>
<reference evidence="19" key="1">
    <citation type="submission" date="2018-06" db="EMBL/GenBank/DDBJ databases">
        <authorList>
            <person name="Zhirakovskaya E."/>
        </authorList>
    </citation>
    <scope>NUCLEOTIDE SEQUENCE</scope>
</reference>
<dbReference type="SMART" id="SM00487">
    <property type="entry name" value="DEXDc"/>
    <property type="match status" value="1"/>
</dbReference>
<dbReference type="PROSITE" id="PS51192">
    <property type="entry name" value="HELICASE_ATP_BIND_1"/>
    <property type="match status" value="1"/>
</dbReference>